<evidence type="ECO:0000313" key="2">
    <source>
        <dbReference type="Proteomes" id="UP000177697"/>
    </source>
</evidence>
<organism evidence="1 2">
    <name type="scientific">Candidatus Zambryskibacteria bacterium RIFOXYC1_FULL_39_10</name>
    <dbReference type="NCBI Taxonomy" id="1802779"/>
    <lineage>
        <taxon>Bacteria</taxon>
        <taxon>Candidatus Zambryskiibacteriota</taxon>
    </lineage>
</organism>
<gene>
    <name evidence="1" type="ORF">A2431_03560</name>
</gene>
<evidence type="ECO:0000313" key="1">
    <source>
        <dbReference type="EMBL" id="OHB14427.1"/>
    </source>
</evidence>
<dbReference type="AlphaFoldDB" id="A0A1G2UYH6"/>
<sequence>MQSQTTDLTVLQRYGALAISASDPRLLAVAHRLGPRNPAMLLTQIQKHIPAPLEQQIFVALASNGYDLRPEKFAEILTAHRGPSPLTMSAFERKEISPGVFFSSIDAFQDFVNTIISVIEDAKFSSFSCSLRSAIVLAQTYGEKTETVLSSIMENAEDIYYETLSKKKFGESQTKIVSVIVNFLTRKIIPACQETGILPPVDIMSFFEDASYAQARAACMHEGQQLNLVPAGSITPEGSYYGDE</sequence>
<name>A0A1G2UYH6_9BACT</name>
<proteinExistence type="predicted"/>
<comment type="caution">
    <text evidence="1">The sequence shown here is derived from an EMBL/GenBank/DDBJ whole genome shotgun (WGS) entry which is preliminary data.</text>
</comment>
<dbReference type="EMBL" id="MHWW01000022">
    <property type="protein sequence ID" value="OHB14427.1"/>
    <property type="molecule type" value="Genomic_DNA"/>
</dbReference>
<accession>A0A1G2UYH6</accession>
<reference evidence="1 2" key="1">
    <citation type="journal article" date="2016" name="Nat. Commun.">
        <title>Thousands of microbial genomes shed light on interconnected biogeochemical processes in an aquifer system.</title>
        <authorList>
            <person name="Anantharaman K."/>
            <person name="Brown C.T."/>
            <person name="Hug L.A."/>
            <person name="Sharon I."/>
            <person name="Castelle C.J."/>
            <person name="Probst A.J."/>
            <person name="Thomas B.C."/>
            <person name="Singh A."/>
            <person name="Wilkins M.J."/>
            <person name="Karaoz U."/>
            <person name="Brodie E.L."/>
            <person name="Williams K.H."/>
            <person name="Hubbard S.S."/>
            <person name="Banfield J.F."/>
        </authorList>
    </citation>
    <scope>NUCLEOTIDE SEQUENCE [LARGE SCALE GENOMIC DNA]</scope>
</reference>
<dbReference type="Proteomes" id="UP000177697">
    <property type="component" value="Unassembled WGS sequence"/>
</dbReference>
<protein>
    <submittedName>
        <fullName evidence="1">Uncharacterized protein</fullName>
    </submittedName>
</protein>